<dbReference type="GO" id="GO:0003677">
    <property type="term" value="F:DNA binding"/>
    <property type="evidence" value="ECO:0007669"/>
    <property type="project" value="InterPro"/>
</dbReference>
<organism evidence="1">
    <name type="scientific">Siphoviridae sp. cthae16</name>
    <dbReference type="NCBI Taxonomy" id="2825617"/>
    <lineage>
        <taxon>Viruses</taxon>
        <taxon>Duplodnaviria</taxon>
        <taxon>Heunggongvirae</taxon>
        <taxon>Uroviricota</taxon>
        <taxon>Caudoviricetes</taxon>
    </lineage>
</organism>
<name>A0A8S5URP2_9CAUD</name>
<protein>
    <submittedName>
        <fullName evidence="1">Transcription repressor</fullName>
    </submittedName>
</protein>
<sequence>MLVKTSIPQGPITPSQFSFAVREAGNYTDRDAYVSDIALSDIWGADDRDQTAASPDTSVLLPLFSDLWDVIHMPFRDIRLALGMSCADFAAAFAIPRRTLYRWDLNETPCPLYTKLLLAHAAGLYDYPCIRR</sequence>
<dbReference type="SUPFAM" id="SSF47413">
    <property type="entry name" value="lambda repressor-like DNA-binding domains"/>
    <property type="match status" value="1"/>
</dbReference>
<reference evidence="1" key="1">
    <citation type="journal article" date="2021" name="Proc. Natl. Acad. Sci. U.S.A.">
        <title>A Catalog of Tens of Thousands of Viruses from Human Metagenomes Reveals Hidden Associations with Chronic Diseases.</title>
        <authorList>
            <person name="Tisza M.J."/>
            <person name="Buck C.B."/>
        </authorList>
    </citation>
    <scope>NUCLEOTIDE SEQUENCE</scope>
    <source>
        <strain evidence="1">Cthae16</strain>
    </source>
</reference>
<evidence type="ECO:0000313" key="1">
    <source>
        <dbReference type="EMBL" id="DAF97099.1"/>
    </source>
</evidence>
<dbReference type="Gene3D" id="1.10.260.40">
    <property type="entry name" value="lambda repressor-like DNA-binding domains"/>
    <property type="match status" value="1"/>
</dbReference>
<dbReference type="EMBL" id="BK016126">
    <property type="protein sequence ID" value="DAF97099.1"/>
    <property type="molecule type" value="Genomic_DNA"/>
</dbReference>
<dbReference type="InterPro" id="IPR010982">
    <property type="entry name" value="Lambda_DNA-bd_dom_sf"/>
</dbReference>
<accession>A0A8S5URP2</accession>
<proteinExistence type="predicted"/>